<proteinExistence type="predicted"/>
<evidence type="ECO:0000313" key="2">
    <source>
        <dbReference type="EMBL" id="CAH2070453.1"/>
    </source>
</evidence>
<accession>A0AAU9SRJ6</accession>
<evidence type="ECO:0000256" key="1">
    <source>
        <dbReference type="SAM" id="Coils"/>
    </source>
</evidence>
<protein>
    <submittedName>
        <fullName evidence="2">Uncharacterized protein</fullName>
    </submittedName>
</protein>
<dbReference type="Proteomes" id="UP000836841">
    <property type="component" value="Chromosome 6"/>
</dbReference>
<evidence type="ECO:0000313" key="3">
    <source>
        <dbReference type="Proteomes" id="UP000836841"/>
    </source>
</evidence>
<dbReference type="EMBL" id="OU466862">
    <property type="protein sequence ID" value="CAH2070453.1"/>
    <property type="molecule type" value="Genomic_DNA"/>
</dbReference>
<gene>
    <name evidence="2" type="ORF">TAV2_LOCUS21360</name>
</gene>
<organism evidence="2 3">
    <name type="scientific">Thlaspi arvense</name>
    <name type="common">Field penny-cress</name>
    <dbReference type="NCBI Taxonomy" id="13288"/>
    <lineage>
        <taxon>Eukaryota</taxon>
        <taxon>Viridiplantae</taxon>
        <taxon>Streptophyta</taxon>
        <taxon>Embryophyta</taxon>
        <taxon>Tracheophyta</taxon>
        <taxon>Spermatophyta</taxon>
        <taxon>Magnoliopsida</taxon>
        <taxon>eudicotyledons</taxon>
        <taxon>Gunneridae</taxon>
        <taxon>Pentapetalae</taxon>
        <taxon>rosids</taxon>
        <taxon>malvids</taxon>
        <taxon>Brassicales</taxon>
        <taxon>Brassicaceae</taxon>
        <taxon>Thlaspideae</taxon>
        <taxon>Thlaspi</taxon>
    </lineage>
</organism>
<keyword evidence="3" id="KW-1185">Reference proteome</keyword>
<keyword evidence="1" id="KW-0175">Coiled coil</keyword>
<dbReference type="AlphaFoldDB" id="A0AAU9SRJ6"/>
<reference evidence="2 3" key="1">
    <citation type="submission" date="2022-03" db="EMBL/GenBank/DDBJ databases">
        <authorList>
            <person name="Nunn A."/>
            <person name="Chopra R."/>
            <person name="Nunn A."/>
            <person name="Contreras Garrido A."/>
        </authorList>
    </citation>
    <scope>NUCLEOTIDE SEQUENCE [LARGE SCALE GENOMIC DNA]</scope>
</reference>
<feature type="coiled-coil region" evidence="1">
    <location>
        <begin position="39"/>
        <end position="89"/>
    </location>
</feature>
<sequence length="131" mass="15075">MKANLGFPESICVVVMLRFRLPTLVQIPDGRHHIRKWWDEAMMDEVNELIENVDDLSKRLNGLVSRPEMETLCHNLQKVVEEIEELKKTFEDPDLVEKIKELAKVDAHGAELQFKIAVVVGVVVIFMVLII</sequence>
<feature type="non-terminal residue" evidence="2">
    <location>
        <position position="131"/>
    </location>
</feature>
<name>A0AAU9SRJ6_THLAR</name>